<keyword evidence="1" id="KW-0418">Kinase</keyword>
<comment type="caution">
    <text evidence="1">The sequence shown here is derived from an EMBL/GenBank/DDBJ whole genome shotgun (WGS) entry which is preliminary data.</text>
</comment>
<dbReference type="SUPFAM" id="SSF52540">
    <property type="entry name" value="P-loop containing nucleoside triphosphate hydrolases"/>
    <property type="match status" value="1"/>
</dbReference>
<gene>
    <name evidence="1" type="ORF">QOZ98_000467</name>
</gene>
<reference evidence="1 2" key="1">
    <citation type="submission" date="2023-07" db="EMBL/GenBank/DDBJ databases">
        <title>Genomic Encyclopedia of Type Strains, Phase IV (KMG-IV): sequencing the most valuable type-strain genomes for metagenomic binning, comparative biology and taxonomic classification.</title>
        <authorList>
            <person name="Goeker M."/>
        </authorList>
    </citation>
    <scope>NUCLEOTIDE SEQUENCE [LARGE SCALE GENOMIC DNA]</scope>
    <source>
        <strain evidence="1 2">DSM 16419</strain>
    </source>
</reference>
<dbReference type="Proteomes" id="UP001241988">
    <property type="component" value="Unassembled WGS sequence"/>
</dbReference>
<proteinExistence type="predicted"/>
<accession>A0ABU0GSV0</accession>
<dbReference type="Gene3D" id="3.40.50.300">
    <property type="entry name" value="P-loop containing nucleotide triphosphate hydrolases"/>
    <property type="match status" value="1"/>
</dbReference>
<dbReference type="PANTHER" id="PTHR37816">
    <property type="entry name" value="YALI0E33011P"/>
    <property type="match status" value="1"/>
</dbReference>
<dbReference type="InterPro" id="IPR027417">
    <property type="entry name" value="P-loop_NTPase"/>
</dbReference>
<dbReference type="EMBL" id="JAUSWB010000001">
    <property type="protein sequence ID" value="MDQ0427642.1"/>
    <property type="molecule type" value="Genomic_DNA"/>
</dbReference>
<organism evidence="1 2">
    <name type="scientific">Planomicrobium stackebrandtii</name>
    <dbReference type="NCBI Taxonomy" id="253160"/>
    <lineage>
        <taxon>Bacteria</taxon>
        <taxon>Bacillati</taxon>
        <taxon>Bacillota</taxon>
        <taxon>Bacilli</taxon>
        <taxon>Bacillales</taxon>
        <taxon>Caryophanaceae</taxon>
        <taxon>Planomicrobium</taxon>
    </lineage>
</organism>
<dbReference type="InterPro" id="IPR052922">
    <property type="entry name" value="Cytidylate_Kinase-2"/>
</dbReference>
<sequence>MKIQVIGGSGTGKSTLAKYISEQENCVWIDTDRYLWKDSSFTENHPAEKRLELYKKDMQSTDRYAVSGSVFSWCKDGFNNRELFIFLELDEAERMKRLLEREANRGNLNNMWPDQQGKPTNDFIEWCKTYHTSTDKTAVGTYEAHMHELELSQSPILKLNSSKSTEELYREIAAAYKKLNR</sequence>
<evidence type="ECO:0000313" key="1">
    <source>
        <dbReference type="EMBL" id="MDQ0427642.1"/>
    </source>
</evidence>
<dbReference type="GO" id="GO:0016301">
    <property type="term" value="F:kinase activity"/>
    <property type="evidence" value="ECO:0007669"/>
    <property type="project" value="UniProtKB-KW"/>
</dbReference>
<keyword evidence="2" id="KW-1185">Reference proteome</keyword>
<name>A0ABU0GSV0_9BACL</name>
<dbReference type="Pfam" id="PF13238">
    <property type="entry name" value="AAA_18"/>
    <property type="match status" value="1"/>
</dbReference>
<dbReference type="RefSeq" id="WP_308785916.1">
    <property type="nucleotide sequence ID" value="NZ_JAUSWB010000001.1"/>
</dbReference>
<dbReference type="PANTHER" id="PTHR37816:SF2">
    <property type="entry name" value="DNA TOPOLOGY MODULATION PROTEIN FLAR-RELATED PROTEIN"/>
    <property type="match status" value="1"/>
</dbReference>
<keyword evidence="1" id="KW-0808">Transferase</keyword>
<protein>
    <submittedName>
        <fullName evidence="1">Adenylate kinase family enzyme</fullName>
    </submittedName>
</protein>
<evidence type="ECO:0000313" key="2">
    <source>
        <dbReference type="Proteomes" id="UP001241988"/>
    </source>
</evidence>